<accession>A0A7W7RH61</accession>
<dbReference type="RefSeq" id="WP_184578880.1">
    <property type="nucleotide sequence ID" value="NZ_JACHJT010000001.1"/>
</dbReference>
<dbReference type="GO" id="GO:0046677">
    <property type="term" value="P:response to antibiotic"/>
    <property type="evidence" value="ECO:0007669"/>
    <property type="project" value="InterPro"/>
</dbReference>
<dbReference type="SUPFAM" id="SSF159501">
    <property type="entry name" value="EreA/ChaN-like"/>
    <property type="match status" value="1"/>
</dbReference>
<reference evidence="2 3" key="1">
    <citation type="submission" date="2020-08" db="EMBL/GenBank/DDBJ databases">
        <title>Sequencing the genomes of 1000 actinobacteria strains.</title>
        <authorList>
            <person name="Klenk H.-P."/>
        </authorList>
    </citation>
    <scope>NUCLEOTIDE SEQUENCE [LARGE SCALE GENOMIC DNA]</scope>
    <source>
        <strain evidence="2 3">DSM 102030</strain>
    </source>
</reference>
<dbReference type="GO" id="GO:0016787">
    <property type="term" value="F:hydrolase activity"/>
    <property type="evidence" value="ECO:0007669"/>
    <property type="project" value="UniProtKB-KW"/>
</dbReference>
<name>A0A7W7RH61_9ACTN</name>
<dbReference type="AlphaFoldDB" id="A0A7W7RH61"/>
<dbReference type="Pfam" id="PF05139">
    <property type="entry name" value="Erythro_esteras"/>
    <property type="match status" value="2"/>
</dbReference>
<dbReference type="InterPro" id="IPR052036">
    <property type="entry name" value="Hydrolase/PRTase-associated"/>
</dbReference>
<evidence type="ECO:0000256" key="1">
    <source>
        <dbReference type="SAM" id="MobiDB-lite"/>
    </source>
</evidence>
<dbReference type="Gene3D" id="3.30.1870.10">
    <property type="entry name" value="EreA-like, domain 2"/>
    <property type="match status" value="1"/>
</dbReference>
<dbReference type="PANTHER" id="PTHR31299:SF0">
    <property type="entry name" value="ESTERASE, PUTATIVE (AFU_ORTHOLOGUE AFUA_1G05850)-RELATED"/>
    <property type="match status" value="1"/>
</dbReference>
<sequence>MHETVPHWIRRNARPLTTLDPWAPLDDLAPLRSMVGDATIIGVGAATRQAHELSVTAHRILRFLVEELGFRALALEGDDPERVGLGSYIRSGQGDPRAMLARARPFWRTEEILDVVTWMRAHNQRHPDDPVRFTATSRSSGQTPRSGASLDARLADDVIGWHEHSGDRIVYWGGIAHTARSSGRLGGRLRERFGHGYLSVGLTFERGSLPWPVPAPPANFAETALSAAGTDVSLLDLRTRRSDPVRAWLESSASTRMIGPAQDPAEHLSGGSFGGWFDLVGHHRDVTPVHLISA</sequence>
<keyword evidence="3" id="KW-1185">Reference proteome</keyword>
<dbReference type="EC" id="3.1.1.-" evidence="2"/>
<gene>
    <name evidence="2" type="ORF">F4561_002746</name>
</gene>
<protein>
    <submittedName>
        <fullName evidence="2">Erythromycin esterase</fullName>
        <ecNumber evidence="2">3.1.1.-</ecNumber>
    </submittedName>
</protein>
<dbReference type="PANTHER" id="PTHR31299">
    <property type="entry name" value="ESTERASE, PUTATIVE (AFU_ORTHOLOGUE AFUA_1G05850)-RELATED"/>
    <property type="match status" value="1"/>
</dbReference>
<dbReference type="Gene3D" id="3.40.1660.10">
    <property type="entry name" value="EreA-like (biosynthetic domain)"/>
    <property type="match status" value="1"/>
</dbReference>
<feature type="region of interest" description="Disordered" evidence="1">
    <location>
        <begin position="127"/>
        <end position="149"/>
    </location>
</feature>
<proteinExistence type="predicted"/>
<comment type="caution">
    <text evidence="2">The sequence shown here is derived from an EMBL/GenBank/DDBJ whole genome shotgun (WGS) entry which is preliminary data.</text>
</comment>
<evidence type="ECO:0000313" key="3">
    <source>
        <dbReference type="Proteomes" id="UP000523007"/>
    </source>
</evidence>
<dbReference type="CDD" id="cd14728">
    <property type="entry name" value="Ere-like"/>
    <property type="match status" value="1"/>
</dbReference>
<dbReference type="InterPro" id="IPR007815">
    <property type="entry name" value="Emycin_Estase"/>
</dbReference>
<organism evidence="2 3">
    <name type="scientific">Lipingzhangella halophila</name>
    <dbReference type="NCBI Taxonomy" id="1783352"/>
    <lineage>
        <taxon>Bacteria</taxon>
        <taxon>Bacillati</taxon>
        <taxon>Actinomycetota</taxon>
        <taxon>Actinomycetes</taxon>
        <taxon>Streptosporangiales</taxon>
        <taxon>Nocardiopsidaceae</taxon>
        <taxon>Lipingzhangella</taxon>
    </lineage>
</organism>
<evidence type="ECO:0000313" key="2">
    <source>
        <dbReference type="EMBL" id="MBB4931926.1"/>
    </source>
</evidence>
<dbReference type="EMBL" id="JACHJT010000001">
    <property type="protein sequence ID" value="MBB4931926.1"/>
    <property type="molecule type" value="Genomic_DNA"/>
</dbReference>
<dbReference type="Proteomes" id="UP000523007">
    <property type="component" value="Unassembled WGS sequence"/>
</dbReference>
<feature type="compositionally biased region" description="Polar residues" evidence="1">
    <location>
        <begin position="134"/>
        <end position="146"/>
    </location>
</feature>
<keyword evidence="2" id="KW-0378">Hydrolase</keyword>